<dbReference type="AlphaFoldDB" id="A0A2K8T691"/>
<geneLocation type="plasmid" evidence="2">
    <name>pnfsy04</name>
</geneLocation>
<reference evidence="1 2" key="1">
    <citation type="submission" date="2017-11" db="EMBL/GenBank/DDBJ databases">
        <title>Complete genome of a free-living desiccation-tolerant cyanobacterium and its photosynthetic adaptation to extreme terrestrial habitat.</title>
        <authorList>
            <person name="Shang J."/>
        </authorList>
    </citation>
    <scope>NUCLEOTIDE SEQUENCE [LARGE SCALE GENOMIC DNA]</scope>
    <source>
        <strain evidence="1 2">CCNUN1</strain>
        <plasmid evidence="2">pnfsy04</plasmid>
    </source>
</reference>
<gene>
    <name evidence="1" type="ORF">COO91_09387</name>
</gene>
<name>A0A2K8T691_9NOSO</name>
<dbReference type="Proteomes" id="UP000232003">
    <property type="component" value="Plasmid pNFSY04"/>
</dbReference>
<keyword evidence="2" id="KW-1185">Reference proteome</keyword>
<dbReference type="KEGG" id="nfl:COO91_09387"/>
<organism evidence="1 2">
    <name type="scientific">Nostoc flagelliforme CCNUN1</name>
    <dbReference type="NCBI Taxonomy" id="2038116"/>
    <lineage>
        <taxon>Bacteria</taxon>
        <taxon>Bacillati</taxon>
        <taxon>Cyanobacteriota</taxon>
        <taxon>Cyanophyceae</taxon>
        <taxon>Nostocales</taxon>
        <taxon>Nostocaceae</taxon>
        <taxon>Nostoc</taxon>
    </lineage>
</organism>
<protein>
    <submittedName>
        <fullName evidence="1">Uncharacterized protein</fullName>
    </submittedName>
</protein>
<keyword evidence="1" id="KW-0614">Plasmid</keyword>
<evidence type="ECO:0000313" key="2">
    <source>
        <dbReference type="Proteomes" id="UP000232003"/>
    </source>
</evidence>
<sequence length="43" mass="4963">MTHHTHVWIKSVTYVVDIIKSTSIVEKMRSQKQSQCPLSSSNF</sequence>
<evidence type="ECO:0000313" key="1">
    <source>
        <dbReference type="EMBL" id="AUB43214.1"/>
    </source>
</evidence>
<dbReference type="EMBL" id="CP024789">
    <property type="protein sequence ID" value="AUB43214.1"/>
    <property type="molecule type" value="Genomic_DNA"/>
</dbReference>
<proteinExistence type="predicted"/>
<accession>A0A2K8T691</accession>